<keyword evidence="4" id="KW-1185">Reference proteome</keyword>
<gene>
    <name evidence="3" type="ORF">SAMN04488535_0191</name>
</gene>
<evidence type="ECO:0000313" key="3">
    <source>
        <dbReference type="EMBL" id="SDL62202.1"/>
    </source>
</evidence>
<keyword evidence="2" id="KW-1133">Transmembrane helix</keyword>
<evidence type="ECO:0000313" key="4">
    <source>
        <dbReference type="Proteomes" id="UP000199350"/>
    </source>
</evidence>
<dbReference type="EMBL" id="LT629700">
    <property type="protein sequence ID" value="SDL62202.1"/>
    <property type="molecule type" value="Genomic_DNA"/>
</dbReference>
<protein>
    <recommendedName>
        <fullName evidence="5">DUF4307 domain-containing protein</fullName>
    </recommendedName>
</protein>
<dbReference type="InterPro" id="IPR025443">
    <property type="entry name" value="DUF4307"/>
</dbReference>
<feature type="transmembrane region" description="Helical" evidence="2">
    <location>
        <begin position="28"/>
        <end position="49"/>
    </location>
</feature>
<feature type="compositionally biased region" description="Basic and acidic residues" evidence="1">
    <location>
        <begin position="8"/>
        <end position="18"/>
    </location>
</feature>
<sequence>MFPTVTNELDRPASRYGDRTTPNPTSGIGGKVLAIAAALMLLLVIVAGARTYMQRQAVPVTASFVTQEAIDDHTTRLWIDVTRRDTSVPTYCIVTAVDYDFAEVGRREVIVPAGGEELIHVGVDLPVRHPAVSGRIYGCSEDIPFYMDTSQTYTAAYSAR</sequence>
<feature type="region of interest" description="Disordered" evidence="1">
    <location>
        <begin position="1"/>
        <end position="23"/>
    </location>
</feature>
<keyword evidence="2" id="KW-0472">Membrane</keyword>
<evidence type="ECO:0000256" key="1">
    <source>
        <dbReference type="SAM" id="MobiDB-lite"/>
    </source>
</evidence>
<organism evidence="3 4">
    <name type="scientific">Corynebacterium mycetoides</name>
    <dbReference type="NCBI Taxonomy" id="38302"/>
    <lineage>
        <taxon>Bacteria</taxon>
        <taxon>Bacillati</taxon>
        <taxon>Actinomycetota</taxon>
        <taxon>Actinomycetes</taxon>
        <taxon>Mycobacteriales</taxon>
        <taxon>Corynebacteriaceae</taxon>
        <taxon>Corynebacterium</taxon>
    </lineage>
</organism>
<dbReference type="STRING" id="38302.SAMN04488535_0191"/>
<dbReference type="Pfam" id="PF14155">
    <property type="entry name" value="DUF4307"/>
    <property type="match status" value="1"/>
</dbReference>
<dbReference type="AlphaFoldDB" id="A0A1G9LJS5"/>
<name>A0A1G9LJS5_9CORY</name>
<reference evidence="4" key="1">
    <citation type="submission" date="2016-10" db="EMBL/GenBank/DDBJ databases">
        <authorList>
            <person name="Varghese N."/>
            <person name="Submissions S."/>
        </authorList>
    </citation>
    <scope>NUCLEOTIDE SEQUENCE [LARGE SCALE GENOMIC DNA]</scope>
    <source>
        <strain evidence="4">DSM 20632</strain>
    </source>
</reference>
<accession>A0A1G9LJS5</accession>
<keyword evidence="2" id="KW-0812">Transmembrane</keyword>
<evidence type="ECO:0008006" key="5">
    <source>
        <dbReference type="Google" id="ProtNLM"/>
    </source>
</evidence>
<dbReference type="Proteomes" id="UP000199350">
    <property type="component" value="Chromosome I"/>
</dbReference>
<evidence type="ECO:0000256" key="2">
    <source>
        <dbReference type="SAM" id="Phobius"/>
    </source>
</evidence>
<proteinExistence type="predicted"/>
<dbReference type="OrthoDB" id="4425882at2"/>